<comment type="caution">
    <text evidence="1">The sequence shown here is derived from an EMBL/GenBank/DDBJ whole genome shotgun (WGS) entry which is preliminary data.</text>
</comment>
<keyword evidence="2" id="KW-1185">Reference proteome</keyword>
<evidence type="ECO:0000313" key="2">
    <source>
        <dbReference type="Proteomes" id="UP001333996"/>
    </source>
</evidence>
<accession>A0ABU7FM55</accession>
<proteinExistence type="predicted"/>
<dbReference type="SUPFAM" id="SSF56112">
    <property type="entry name" value="Protein kinase-like (PK-like)"/>
    <property type="match status" value="1"/>
</dbReference>
<dbReference type="EMBL" id="JAYWVC010000092">
    <property type="protein sequence ID" value="MED7825019.1"/>
    <property type="molecule type" value="Genomic_DNA"/>
</dbReference>
<evidence type="ECO:0000313" key="1">
    <source>
        <dbReference type="EMBL" id="MED7825019.1"/>
    </source>
</evidence>
<dbReference type="InterPro" id="IPR011009">
    <property type="entry name" value="Kinase-like_dom_sf"/>
</dbReference>
<sequence length="201" mass="22523">MAVPVAGALLRRLAVPAPAGPRPVSEIAAEISDGLLDRWERLGHPFHRRLVDQARDLAGGLSHRTGSLLVNHDLHYDNVLAADREPWLAIDPKVVTGDPEYQVAQLLWTRLDEMDGREELFFHAHALIESAELDPEVANAWTVVRCIDYWLWGLDSGFTEARLRRGLRLSARSRSRAPSAGELSRRRTALRPFQVSRARAS</sequence>
<organism evidence="1 2">
    <name type="scientific">Streptomyces chiangmaiensis</name>
    <dbReference type="NCBI Taxonomy" id="766497"/>
    <lineage>
        <taxon>Bacteria</taxon>
        <taxon>Bacillati</taxon>
        <taxon>Actinomycetota</taxon>
        <taxon>Actinomycetes</taxon>
        <taxon>Kitasatosporales</taxon>
        <taxon>Streptomycetaceae</taxon>
        <taxon>Streptomyces</taxon>
    </lineage>
</organism>
<dbReference type="Pfam" id="PF04655">
    <property type="entry name" value="APH_6_hur"/>
    <property type="match status" value="1"/>
</dbReference>
<name>A0ABU7FM55_9ACTN</name>
<reference evidence="1" key="1">
    <citation type="submission" date="2024-01" db="EMBL/GenBank/DDBJ databases">
        <title>First draft genome sequence data of TA4-1, the type strain of Gram-positive actinobacterium Streptomyces chiangmaiensis.</title>
        <authorList>
            <person name="Yasawong M."/>
            <person name="Nantapong N."/>
        </authorList>
    </citation>
    <scope>NUCLEOTIDE SEQUENCE</scope>
    <source>
        <strain evidence="1">TA4-1</strain>
    </source>
</reference>
<dbReference type="Proteomes" id="UP001333996">
    <property type="component" value="Unassembled WGS sequence"/>
</dbReference>
<dbReference type="InterPro" id="IPR006748">
    <property type="entry name" value="NH2Glyco/OHUrea_AB-resist_kin"/>
</dbReference>
<protein>
    <submittedName>
        <fullName evidence="1">Aminoglycoside phosphotransferase family protein</fullName>
    </submittedName>
</protein>
<gene>
    <name evidence="1" type="ORF">VXC91_24285</name>
</gene>